<dbReference type="Gene3D" id="3.40.190.10">
    <property type="entry name" value="Periplasmic binding protein-like II"/>
    <property type="match status" value="2"/>
</dbReference>
<evidence type="ECO:0000256" key="1">
    <source>
        <dbReference type="ARBA" id="ARBA00010742"/>
    </source>
</evidence>
<evidence type="ECO:0000259" key="2">
    <source>
        <dbReference type="SMART" id="SM00062"/>
    </source>
</evidence>
<dbReference type="Pfam" id="PF13379">
    <property type="entry name" value="NMT1_2"/>
    <property type="match status" value="1"/>
</dbReference>
<proteinExistence type="inferred from homology"/>
<comment type="similarity">
    <text evidence="1">Belongs to the bacterial solute-binding protein SsuA/TauA family.</text>
</comment>
<dbReference type="SMART" id="SM00062">
    <property type="entry name" value="PBPb"/>
    <property type="match status" value="1"/>
</dbReference>
<feature type="domain" description="Solute-binding protein family 3/N-terminal" evidence="2">
    <location>
        <begin position="42"/>
        <end position="256"/>
    </location>
</feature>
<dbReference type="PANTHER" id="PTHR30024">
    <property type="entry name" value="ALIPHATIC SULFONATES-BINDING PROTEIN-RELATED"/>
    <property type="match status" value="1"/>
</dbReference>
<dbReference type="Proteomes" id="UP000886335">
    <property type="component" value="Unassembled WGS sequence"/>
</dbReference>
<comment type="caution">
    <text evidence="3">The sequence shown here is derived from an EMBL/GenBank/DDBJ whole genome shotgun (WGS) entry which is preliminary data.</text>
</comment>
<protein>
    <submittedName>
        <fullName evidence="3">ABC transporter substrate-binding protein</fullName>
    </submittedName>
</protein>
<reference evidence="3" key="1">
    <citation type="journal article" date="2020" name="mSystems">
        <title>Genome- and Community-Level Interaction Insights into Carbon Utilization and Element Cycling Functions of Hydrothermarchaeota in Hydrothermal Sediment.</title>
        <authorList>
            <person name="Zhou Z."/>
            <person name="Liu Y."/>
            <person name="Xu W."/>
            <person name="Pan J."/>
            <person name="Luo Z.H."/>
            <person name="Li M."/>
        </authorList>
    </citation>
    <scope>NUCLEOTIDE SEQUENCE [LARGE SCALE GENOMIC DNA]</scope>
    <source>
        <strain evidence="3">SpSt-1181</strain>
    </source>
</reference>
<accession>A0A831SS05</accession>
<name>A0A831SS05_PROAE</name>
<evidence type="ECO:0000313" key="3">
    <source>
        <dbReference type="EMBL" id="HED30133.1"/>
    </source>
</evidence>
<dbReference type="CDD" id="cd01008">
    <property type="entry name" value="PBP2_NrtA_SsuA_CpmA_like"/>
    <property type="match status" value="1"/>
</dbReference>
<sequence>MLHDTHNPQTGPAMTIMKLPVLLLLLSTALLSSCTTSSDSKPLRFAFQNRTGSALPVIAAEQDLFGKEGLSVQEFRFSSGPECFEALHTGAADIASIGDAAAVIALSRNDSFTLIGSHSSGEHRHRIMVRRGENMTTPVDLKGKKIGVKKGTSTYGALLKYLDKNNIDRASLKIIDLSPPTMTDALLSGAIDAFAASEPTPSAAEAKGAMQYATLGGLLNTYPVVLVARTEVLETRPDDVRKLMKALSRARIFLEVSPDSAAGIMSEVTGLGKHETSRSMSFHSYGLKLDEETITSLDETARFLLSQGTIRSVPDIPERSDAKFIPQLPTR</sequence>
<dbReference type="SUPFAM" id="SSF53850">
    <property type="entry name" value="Periplasmic binding protein-like II"/>
    <property type="match status" value="1"/>
</dbReference>
<gene>
    <name evidence="3" type="ORF">ENN50_00235</name>
</gene>
<dbReference type="AlphaFoldDB" id="A0A831SS05"/>
<organism evidence="3">
    <name type="scientific">Prosthecochloris aestuarii</name>
    <dbReference type="NCBI Taxonomy" id="1102"/>
    <lineage>
        <taxon>Bacteria</taxon>
        <taxon>Pseudomonadati</taxon>
        <taxon>Chlorobiota</taxon>
        <taxon>Chlorobiia</taxon>
        <taxon>Chlorobiales</taxon>
        <taxon>Chlorobiaceae</taxon>
        <taxon>Prosthecochloris</taxon>
    </lineage>
</organism>
<dbReference type="EMBL" id="DSBW01000007">
    <property type="protein sequence ID" value="HED30133.1"/>
    <property type="molecule type" value="Genomic_DNA"/>
</dbReference>
<dbReference type="InterPro" id="IPR001638">
    <property type="entry name" value="Solute-binding_3/MltF_N"/>
</dbReference>